<keyword evidence="1" id="KW-0812">Transmembrane</keyword>
<feature type="transmembrane region" description="Helical" evidence="1">
    <location>
        <begin position="57"/>
        <end position="78"/>
    </location>
</feature>
<name>A0A9P7FE23_9AGAM</name>
<keyword evidence="1" id="KW-1133">Transmembrane helix</keyword>
<feature type="transmembrane region" description="Helical" evidence="1">
    <location>
        <begin position="171"/>
        <end position="194"/>
    </location>
</feature>
<keyword evidence="4" id="KW-1185">Reference proteome</keyword>
<reference evidence="3" key="1">
    <citation type="journal article" date="2020" name="New Phytol.">
        <title>Comparative genomics reveals dynamic genome evolution in host specialist ectomycorrhizal fungi.</title>
        <authorList>
            <person name="Lofgren L.A."/>
            <person name="Nguyen N.H."/>
            <person name="Vilgalys R."/>
            <person name="Ruytinx J."/>
            <person name="Liao H.L."/>
            <person name="Branco S."/>
            <person name="Kuo A."/>
            <person name="LaButti K."/>
            <person name="Lipzen A."/>
            <person name="Andreopoulos W."/>
            <person name="Pangilinan J."/>
            <person name="Riley R."/>
            <person name="Hundley H."/>
            <person name="Na H."/>
            <person name="Barry K."/>
            <person name="Grigoriev I.V."/>
            <person name="Stajich J.E."/>
            <person name="Kennedy P.G."/>
        </authorList>
    </citation>
    <scope>NUCLEOTIDE SEQUENCE</scope>
    <source>
        <strain evidence="3">FC423</strain>
    </source>
</reference>
<evidence type="ECO:0000313" key="3">
    <source>
        <dbReference type="EMBL" id="KAG2114243.1"/>
    </source>
</evidence>
<feature type="transmembrane region" description="Helical" evidence="1">
    <location>
        <begin position="244"/>
        <end position="261"/>
    </location>
</feature>
<evidence type="ECO:0000259" key="2">
    <source>
        <dbReference type="Pfam" id="PF20151"/>
    </source>
</evidence>
<dbReference type="OrthoDB" id="3251775at2759"/>
<feature type="domain" description="DUF6533" evidence="2">
    <location>
        <begin position="23"/>
        <end position="68"/>
    </location>
</feature>
<keyword evidence="1" id="KW-0472">Membrane</keyword>
<comment type="caution">
    <text evidence="3">The sequence shown here is derived from an EMBL/GenBank/DDBJ whole genome shotgun (WGS) entry which is preliminary data.</text>
</comment>
<gene>
    <name evidence="3" type="ORF">F5147DRAFT_678565</name>
</gene>
<sequence length="297" mass="33763">MVTETEYSNSAIAAGKSLQLLAYIYTSMATFWAYEYICSLQQEWTFLHRSRWTKVKVLYILTRYVPFLLLITNLYTCFVPDDNPSKCRTWVNIGSGFSIILGICSQSFFILRTCALWNNNRIVVVSMLLVSIAFVVTSISISFAASATAPFATSHIPGIAGCYQVMSNIQLFIPFLLYFALALGLMALTLIRAIKSWRTTNGRLYVVLLKHNISYYACGLLFSVTNIVTSLLLHYAYHAMLHDLQFIVLAILATSMHRHLWQMDLHTHVSDANVRFLLSEFSTPDRMAEYLVPWGEV</sequence>
<dbReference type="RefSeq" id="XP_041296356.1">
    <property type="nucleotide sequence ID" value="XM_041436210.1"/>
</dbReference>
<feature type="transmembrane region" description="Helical" evidence="1">
    <location>
        <begin position="90"/>
        <end position="111"/>
    </location>
</feature>
<dbReference type="Pfam" id="PF20151">
    <property type="entry name" value="DUF6533"/>
    <property type="match status" value="1"/>
</dbReference>
<feature type="transmembrane region" description="Helical" evidence="1">
    <location>
        <begin position="123"/>
        <end position="151"/>
    </location>
</feature>
<evidence type="ECO:0000313" key="4">
    <source>
        <dbReference type="Proteomes" id="UP000823399"/>
    </source>
</evidence>
<dbReference type="Proteomes" id="UP000823399">
    <property type="component" value="Unassembled WGS sequence"/>
</dbReference>
<protein>
    <recommendedName>
        <fullName evidence="2">DUF6533 domain-containing protein</fullName>
    </recommendedName>
</protein>
<dbReference type="EMBL" id="JABBWM010000010">
    <property type="protein sequence ID" value="KAG2114243.1"/>
    <property type="molecule type" value="Genomic_DNA"/>
</dbReference>
<proteinExistence type="predicted"/>
<evidence type="ECO:0000256" key="1">
    <source>
        <dbReference type="SAM" id="Phobius"/>
    </source>
</evidence>
<feature type="transmembrane region" description="Helical" evidence="1">
    <location>
        <begin position="20"/>
        <end position="37"/>
    </location>
</feature>
<dbReference type="InterPro" id="IPR045340">
    <property type="entry name" value="DUF6533"/>
</dbReference>
<dbReference type="GeneID" id="64698469"/>
<organism evidence="3 4">
    <name type="scientific">Suillus discolor</name>
    <dbReference type="NCBI Taxonomy" id="1912936"/>
    <lineage>
        <taxon>Eukaryota</taxon>
        <taxon>Fungi</taxon>
        <taxon>Dikarya</taxon>
        <taxon>Basidiomycota</taxon>
        <taxon>Agaricomycotina</taxon>
        <taxon>Agaricomycetes</taxon>
        <taxon>Agaricomycetidae</taxon>
        <taxon>Boletales</taxon>
        <taxon>Suillineae</taxon>
        <taxon>Suillaceae</taxon>
        <taxon>Suillus</taxon>
    </lineage>
</organism>
<feature type="transmembrane region" description="Helical" evidence="1">
    <location>
        <begin position="215"/>
        <end position="238"/>
    </location>
</feature>
<accession>A0A9P7FE23</accession>
<dbReference type="AlphaFoldDB" id="A0A9P7FE23"/>